<comment type="caution">
    <text evidence="13">The sequence shown here is derived from an EMBL/GenBank/DDBJ whole genome shotgun (WGS) entry which is preliminary data.</text>
</comment>
<organism evidence="13 14">
    <name type="scientific">Buddleja alternifolia</name>
    <dbReference type="NCBI Taxonomy" id="168488"/>
    <lineage>
        <taxon>Eukaryota</taxon>
        <taxon>Viridiplantae</taxon>
        <taxon>Streptophyta</taxon>
        <taxon>Embryophyta</taxon>
        <taxon>Tracheophyta</taxon>
        <taxon>Spermatophyta</taxon>
        <taxon>Magnoliopsida</taxon>
        <taxon>eudicotyledons</taxon>
        <taxon>Gunneridae</taxon>
        <taxon>Pentapetalae</taxon>
        <taxon>asterids</taxon>
        <taxon>lamiids</taxon>
        <taxon>Lamiales</taxon>
        <taxon>Scrophulariaceae</taxon>
        <taxon>Buddlejeae</taxon>
        <taxon>Buddleja</taxon>
    </lineage>
</organism>
<dbReference type="PROSITE" id="PS00086">
    <property type="entry name" value="CYTOCHROME_P450"/>
    <property type="match status" value="1"/>
</dbReference>
<dbReference type="InterPro" id="IPR017972">
    <property type="entry name" value="Cyt_P450_CS"/>
</dbReference>
<dbReference type="Gene3D" id="1.10.630.10">
    <property type="entry name" value="Cytochrome P450"/>
    <property type="match status" value="3"/>
</dbReference>
<dbReference type="AlphaFoldDB" id="A0AAV6XVI9"/>
<evidence type="ECO:0000256" key="8">
    <source>
        <dbReference type="ARBA" id="ARBA00023004"/>
    </source>
</evidence>
<dbReference type="PRINTS" id="PR00385">
    <property type="entry name" value="P450"/>
</dbReference>
<keyword evidence="5 11" id="KW-0479">Metal-binding</keyword>
<dbReference type="GO" id="GO:0016705">
    <property type="term" value="F:oxidoreductase activity, acting on paired donors, with incorporation or reduction of molecular oxygen"/>
    <property type="evidence" value="ECO:0007669"/>
    <property type="project" value="InterPro"/>
</dbReference>
<dbReference type="SUPFAM" id="SSF48264">
    <property type="entry name" value="Cytochrome P450"/>
    <property type="match status" value="3"/>
</dbReference>
<dbReference type="InterPro" id="IPR036396">
    <property type="entry name" value="Cyt_P450_sf"/>
</dbReference>
<dbReference type="GO" id="GO:0020037">
    <property type="term" value="F:heme binding"/>
    <property type="evidence" value="ECO:0007669"/>
    <property type="project" value="InterPro"/>
</dbReference>
<keyword evidence="8 11" id="KW-0408">Iron</keyword>
<evidence type="ECO:0008006" key="15">
    <source>
        <dbReference type="Google" id="ProtNLM"/>
    </source>
</evidence>
<dbReference type="GO" id="GO:0004497">
    <property type="term" value="F:monooxygenase activity"/>
    <property type="evidence" value="ECO:0007669"/>
    <property type="project" value="UniProtKB-KW"/>
</dbReference>
<feature type="transmembrane region" description="Helical" evidence="12">
    <location>
        <begin position="213"/>
        <end position="236"/>
    </location>
</feature>
<name>A0AAV6XVI9_9LAMI</name>
<keyword evidence="7" id="KW-0560">Oxidoreductase</keyword>
<accession>A0AAV6XVI9</accession>
<gene>
    <name evidence="13" type="ORF">BUALT_Bualt05G0139400</name>
</gene>
<comment type="cofactor">
    <cofactor evidence="11">
        <name>heme</name>
        <dbReference type="ChEBI" id="CHEBI:30413"/>
    </cofactor>
</comment>
<dbReference type="EMBL" id="WHWC01000005">
    <property type="protein sequence ID" value="KAG8383010.1"/>
    <property type="molecule type" value="Genomic_DNA"/>
</dbReference>
<dbReference type="GO" id="GO:0009753">
    <property type="term" value="P:response to jasmonic acid"/>
    <property type="evidence" value="ECO:0007669"/>
    <property type="project" value="UniProtKB-ARBA"/>
</dbReference>
<feature type="binding site" description="axial binding residue" evidence="11">
    <location>
        <position position="1043"/>
    </location>
    <ligand>
        <name>heme</name>
        <dbReference type="ChEBI" id="CHEBI:30413"/>
    </ligand>
    <ligandPart>
        <name>Fe</name>
        <dbReference type="ChEBI" id="CHEBI:18248"/>
    </ligandPart>
</feature>
<dbReference type="InterPro" id="IPR002401">
    <property type="entry name" value="Cyt_P450_E_grp-I"/>
</dbReference>
<keyword evidence="10 12" id="KW-0472">Membrane</keyword>
<dbReference type="GO" id="GO:0005506">
    <property type="term" value="F:iron ion binding"/>
    <property type="evidence" value="ECO:0007669"/>
    <property type="project" value="InterPro"/>
</dbReference>
<dbReference type="InterPro" id="IPR050665">
    <property type="entry name" value="Cytochrome_P450_Monooxygen"/>
</dbReference>
<dbReference type="PANTHER" id="PTHR24282:SF270">
    <property type="entry name" value="CYTOCHROME P450 CYP749A22-LIKE"/>
    <property type="match status" value="1"/>
</dbReference>
<keyword evidence="14" id="KW-1185">Reference proteome</keyword>
<sequence length="1095" mass="125325">MVKISEDGKRKLVSFIDAWYGLCSDDVKGNNFVCWMGTQPKLVVTEPDLIKETPSNKEGIFSKIKLKGYLKKLLGDGIVMEEGEKWLKLRKLANHSFHGDCLKDMVPAMIARMETMLEKWRYHEGKEIDVCDGFKILTSKVISRTAFGSSYLEGREIFALLTKLHTLISRKTLNIKFFGMGYVFRHYMVLKFIRTKNEIEADKIEKYESMTNLLAIICVSFVFSFSLIIFVYKLWWAPLHLQHRMEFQGIRGPSYKLFHGSTKEMTEMKNQISNTPMDLSHDIFPRIQPHFYSWIKLYGNNVLSWMGTQPNLVVTEPDLIKEILNNKEGIFPKIKLKGLVKKIFGDGIVVAEGEKWLKLRKLANHSFHGDCLKDMVPAMIASVETMLEKWRYHEGKEIDVCDGFKILTSEVISRTAFGSSYLEGREIFALLTKLHALISRKTFNIKFFGIGKFIRTKDVIEADNIEKLLNESIMEIVKKRRDEVIKGRASSFGSDFLGSLLKAHHDMDRANQISPSDILDECKTFYFAGHETTYSLLSWSVLLLALHSDWQEKARNEVLQLFGQENPKSEGIARLKIVNMIIYETLRLYSPIINITRRIERKVKLGKYEFPANVDLNILPLAIHRNPDIWGKDAHLFKPERFSEGLAKATNGNAMAFLGFGFGPRICLICLFFIEIGKIHYFWNGDKAELVVTEPGLVKEVLNNSVSYSKTEVDKYMRKIIGDGIVACEGAKWVKLRKLANQAFHAENLKNMIPAMVESVETMLKKWKTLEKTEVDVIEEFVLLTSEVISRTAFGSSYSQGEKVFQMLRKLAFIISRNAYKIRVSGISHLFKNNDDIESEKMEKEIQYFFLQILDQRERIAIREEQNFGSDFLGSLLKAKYDSVERNRISKEEIIDECKTFYGAGYGTTSILLSWTVLLLAIHSEWQEKAREEVVKVFGRGNPNSDGLSRLKTMNMIINESLRLYPPLPVNERRSTEGARLGNLILPPNTKINVPIVALHHDPTIWGEDAHLFKPERFSKGIAAATNNNLAAFSPFGLGPRICVGLNFAINEAKIALSMILQRYKFTLSPNYVHSPVHIITLRPQHGIQVILHAI</sequence>
<dbReference type="Proteomes" id="UP000826271">
    <property type="component" value="Unassembled WGS sequence"/>
</dbReference>
<keyword evidence="3 11" id="KW-0349">Heme</keyword>
<evidence type="ECO:0000256" key="6">
    <source>
        <dbReference type="ARBA" id="ARBA00022989"/>
    </source>
</evidence>
<dbReference type="InterPro" id="IPR001128">
    <property type="entry name" value="Cyt_P450"/>
</dbReference>
<comment type="subcellular location">
    <subcellularLocation>
        <location evidence="1">Membrane</location>
        <topology evidence="1">Single-pass membrane protein</topology>
    </subcellularLocation>
</comment>
<dbReference type="PANTHER" id="PTHR24282">
    <property type="entry name" value="CYTOCHROME P450 FAMILY MEMBER"/>
    <property type="match status" value="1"/>
</dbReference>
<evidence type="ECO:0000256" key="1">
    <source>
        <dbReference type="ARBA" id="ARBA00004167"/>
    </source>
</evidence>
<dbReference type="Pfam" id="PF00067">
    <property type="entry name" value="p450"/>
    <property type="match status" value="3"/>
</dbReference>
<dbReference type="GO" id="GO:0009820">
    <property type="term" value="P:alkaloid metabolic process"/>
    <property type="evidence" value="ECO:0007669"/>
    <property type="project" value="UniProtKB-ARBA"/>
</dbReference>
<evidence type="ECO:0000256" key="10">
    <source>
        <dbReference type="ARBA" id="ARBA00023136"/>
    </source>
</evidence>
<comment type="similarity">
    <text evidence="2">Belongs to the cytochrome P450 family.</text>
</comment>
<evidence type="ECO:0000256" key="2">
    <source>
        <dbReference type="ARBA" id="ARBA00010617"/>
    </source>
</evidence>
<dbReference type="FunFam" id="1.10.630.10:FF:000029">
    <property type="entry name" value="Cytochrome P450 734A1"/>
    <property type="match status" value="2"/>
</dbReference>
<evidence type="ECO:0000256" key="4">
    <source>
        <dbReference type="ARBA" id="ARBA00022692"/>
    </source>
</evidence>
<protein>
    <recommendedName>
        <fullName evidence="15">Cytochrome P450</fullName>
    </recommendedName>
</protein>
<keyword evidence="4 12" id="KW-0812">Transmembrane</keyword>
<evidence type="ECO:0000313" key="13">
    <source>
        <dbReference type="EMBL" id="KAG8383010.1"/>
    </source>
</evidence>
<reference evidence="13" key="1">
    <citation type="submission" date="2019-10" db="EMBL/GenBank/DDBJ databases">
        <authorList>
            <person name="Zhang R."/>
            <person name="Pan Y."/>
            <person name="Wang J."/>
            <person name="Ma R."/>
            <person name="Yu S."/>
        </authorList>
    </citation>
    <scope>NUCLEOTIDE SEQUENCE</scope>
    <source>
        <strain evidence="13">LA-IB0</strain>
        <tissue evidence="13">Leaf</tissue>
    </source>
</reference>
<dbReference type="GO" id="GO:0016020">
    <property type="term" value="C:membrane"/>
    <property type="evidence" value="ECO:0007669"/>
    <property type="project" value="UniProtKB-SubCell"/>
</dbReference>
<evidence type="ECO:0000256" key="3">
    <source>
        <dbReference type="ARBA" id="ARBA00022617"/>
    </source>
</evidence>
<keyword evidence="9" id="KW-0503">Monooxygenase</keyword>
<evidence type="ECO:0000256" key="7">
    <source>
        <dbReference type="ARBA" id="ARBA00023002"/>
    </source>
</evidence>
<evidence type="ECO:0000256" key="9">
    <source>
        <dbReference type="ARBA" id="ARBA00023033"/>
    </source>
</evidence>
<evidence type="ECO:0000256" key="5">
    <source>
        <dbReference type="ARBA" id="ARBA00022723"/>
    </source>
</evidence>
<dbReference type="PRINTS" id="PR00463">
    <property type="entry name" value="EP450I"/>
</dbReference>
<keyword evidence="6 12" id="KW-1133">Transmembrane helix</keyword>
<evidence type="ECO:0000313" key="14">
    <source>
        <dbReference type="Proteomes" id="UP000826271"/>
    </source>
</evidence>
<evidence type="ECO:0000256" key="12">
    <source>
        <dbReference type="SAM" id="Phobius"/>
    </source>
</evidence>
<evidence type="ECO:0000256" key="11">
    <source>
        <dbReference type="PIRSR" id="PIRSR602401-1"/>
    </source>
</evidence>
<proteinExistence type="inferred from homology"/>